<sequence>MTVQSGYELAPGARLRASLVVVGAGPAGIVCAVEAARRGVDVLLIESGGREPDPHRQRLSTATVRHPNLHAPVELTVSRQIGGTSAIWGGRCVPYDEVDFLDRPITAPSRWPLSYPDVQPYFDAACDWFKCGRSAFDVKDLPHLPAHMVPGLPDGDVLASTLERWSLPTHFGREYGDVLTGSTRLRVLTDSTCVRVDIDEDLSRATGVTCKTLAGGTFSVEADRVIVAAGGLESTRLLMCSPAAGGRSAGDHSGHLGHWYMAHLEGVIADLVLCTPAAETVHGYERDVDGTYVRRRLTFAPGYQLEHGLPNIAGWIANPELPDASHRNVQLSLTYLALVSPLGSRLAPPAQRLSLTGTKIPGTPYGTAARSPMRAHLRNVLSDPAGAARFAVDFGAKRVFSRGRKPPGFFVWSADNRYPLQYHGEHLPHYESCVRLAAATDELGMPRLDIDIKFTDDDIQGVLAAHRHWDRYLRTAGVGRLEYVVDDPAAAVLARAGGGFHQIGTTRMAASPADGVVDTDLAVHGIPNLHVVSSSVFVTSGQANSTFLIVVLALRLIGALYDKADSAIGGIEHA</sequence>
<evidence type="ECO:0000313" key="9">
    <source>
        <dbReference type="Proteomes" id="UP000028870"/>
    </source>
</evidence>
<keyword evidence="9" id="KW-1185">Reference proteome</keyword>
<protein>
    <submittedName>
        <fullName evidence="8">Glucose-methanol-choline oxidoreductase</fullName>
    </submittedName>
</protein>
<dbReference type="OrthoDB" id="9798604at2"/>
<evidence type="ECO:0000259" key="7">
    <source>
        <dbReference type="Pfam" id="PF07992"/>
    </source>
</evidence>
<dbReference type="PANTHER" id="PTHR42784">
    <property type="entry name" value="PYRANOSE 2-OXIDASE"/>
    <property type="match status" value="1"/>
</dbReference>
<keyword evidence="3" id="KW-0285">Flavoprotein</keyword>
<keyword evidence="5" id="KW-0560">Oxidoreductase</keyword>
<comment type="cofactor">
    <cofactor evidence="1">
        <name>FAD</name>
        <dbReference type="ChEBI" id="CHEBI:57692"/>
    </cofactor>
</comment>
<dbReference type="GO" id="GO:0016614">
    <property type="term" value="F:oxidoreductase activity, acting on CH-OH group of donors"/>
    <property type="evidence" value="ECO:0007669"/>
    <property type="project" value="InterPro"/>
</dbReference>
<evidence type="ECO:0000256" key="2">
    <source>
        <dbReference type="ARBA" id="ARBA00010790"/>
    </source>
</evidence>
<dbReference type="Pfam" id="PF05199">
    <property type="entry name" value="GMC_oxred_C"/>
    <property type="match status" value="1"/>
</dbReference>
<comment type="similarity">
    <text evidence="2">Belongs to the GMC oxidoreductase family.</text>
</comment>
<dbReference type="Pfam" id="PF07992">
    <property type="entry name" value="Pyr_redox_2"/>
    <property type="match status" value="1"/>
</dbReference>
<dbReference type="Proteomes" id="UP000028870">
    <property type="component" value="Unassembled WGS sequence"/>
</dbReference>
<dbReference type="EMBL" id="CCBB010000001">
    <property type="protein sequence ID" value="CDO07443.1"/>
    <property type="molecule type" value="Genomic_DNA"/>
</dbReference>
<comment type="caution">
    <text evidence="8">The sequence shown here is derived from an EMBL/GenBank/DDBJ whole genome shotgun (WGS) entry which is preliminary data.</text>
</comment>
<evidence type="ECO:0000313" key="8">
    <source>
        <dbReference type="EMBL" id="CDO07443.1"/>
    </source>
</evidence>
<reference evidence="8" key="2">
    <citation type="submission" date="2014-03" db="EMBL/GenBank/DDBJ databases">
        <authorList>
            <person name="Urmite Genomes"/>
        </authorList>
    </citation>
    <scope>NUCLEOTIDE SEQUENCE</scope>
    <source>
        <strain evidence="8">DSM 44829</strain>
    </source>
</reference>
<evidence type="ECO:0000256" key="5">
    <source>
        <dbReference type="ARBA" id="ARBA00023002"/>
    </source>
</evidence>
<evidence type="ECO:0000256" key="1">
    <source>
        <dbReference type="ARBA" id="ARBA00001974"/>
    </source>
</evidence>
<dbReference type="InterPro" id="IPR051473">
    <property type="entry name" value="P2Ox-like"/>
</dbReference>
<keyword evidence="4" id="KW-0274">FAD</keyword>
<dbReference type="SUPFAM" id="SSF51905">
    <property type="entry name" value="FAD/NAD(P)-binding domain"/>
    <property type="match status" value="1"/>
</dbReference>
<dbReference type="AlphaFoldDB" id="W9APM7"/>
<accession>W9APM7</accession>
<evidence type="ECO:0000256" key="4">
    <source>
        <dbReference type="ARBA" id="ARBA00022827"/>
    </source>
</evidence>
<evidence type="ECO:0000256" key="3">
    <source>
        <dbReference type="ARBA" id="ARBA00022630"/>
    </source>
</evidence>
<dbReference type="RefSeq" id="WP_051561269.1">
    <property type="nucleotide sequence ID" value="NZ_CCBB010000001.1"/>
</dbReference>
<dbReference type="InterPro" id="IPR036188">
    <property type="entry name" value="FAD/NAD-bd_sf"/>
</dbReference>
<dbReference type="STRING" id="258533.BN977_02250"/>
<dbReference type="InterPro" id="IPR023753">
    <property type="entry name" value="FAD/NAD-binding_dom"/>
</dbReference>
<feature type="domain" description="Glucose-methanol-choline oxidoreductase C-terminal" evidence="6">
    <location>
        <begin position="428"/>
        <end position="553"/>
    </location>
</feature>
<dbReference type="eggNOG" id="COG2303">
    <property type="taxonomic scope" value="Bacteria"/>
</dbReference>
<dbReference type="PRINTS" id="PR00469">
    <property type="entry name" value="PNDRDTASEII"/>
</dbReference>
<organism evidence="8 9">
    <name type="scientific">Mycolicibacterium cosmeticum</name>
    <dbReference type="NCBI Taxonomy" id="258533"/>
    <lineage>
        <taxon>Bacteria</taxon>
        <taxon>Bacillati</taxon>
        <taxon>Actinomycetota</taxon>
        <taxon>Actinomycetes</taxon>
        <taxon>Mycobacteriales</taxon>
        <taxon>Mycobacteriaceae</taxon>
        <taxon>Mycolicibacterium</taxon>
    </lineage>
</organism>
<proteinExistence type="inferred from homology"/>
<dbReference type="PANTHER" id="PTHR42784:SF1">
    <property type="entry name" value="PYRANOSE 2-OXIDASE"/>
    <property type="match status" value="1"/>
</dbReference>
<name>W9APM7_MYCCO</name>
<reference evidence="8" key="1">
    <citation type="submission" date="2014-03" db="EMBL/GenBank/DDBJ databases">
        <title>Draft Genome Sequence of Mycobacterium cosmeticum DSM 44829.</title>
        <authorList>
            <person name="Croce O."/>
            <person name="Robert C."/>
            <person name="Raoult D."/>
            <person name="Drancourt M."/>
        </authorList>
    </citation>
    <scope>NUCLEOTIDE SEQUENCE [LARGE SCALE GENOMIC DNA]</scope>
    <source>
        <strain evidence="8">DSM 44829</strain>
    </source>
</reference>
<feature type="domain" description="FAD/NAD(P)-binding" evidence="7">
    <location>
        <begin position="18"/>
        <end position="238"/>
    </location>
</feature>
<gene>
    <name evidence="8" type="ORF">BN977_02250</name>
</gene>
<dbReference type="InterPro" id="IPR007867">
    <property type="entry name" value="GMC_OxRtase_C"/>
</dbReference>
<dbReference type="Gene3D" id="3.50.50.60">
    <property type="entry name" value="FAD/NAD(P)-binding domain"/>
    <property type="match status" value="2"/>
</dbReference>
<dbReference type="PRINTS" id="PR00368">
    <property type="entry name" value="FADPNR"/>
</dbReference>
<evidence type="ECO:0000259" key="6">
    <source>
        <dbReference type="Pfam" id="PF05199"/>
    </source>
</evidence>